<dbReference type="InterPro" id="IPR007201">
    <property type="entry name" value="Mei2-like_Rrm_C"/>
</dbReference>
<dbReference type="InterPro" id="IPR012677">
    <property type="entry name" value="Nucleotide-bd_a/b_plait_sf"/>
</dbReference>
<dbReference type="CDD" id="cd12277">
    <property type="entry name" value="RRM3_MEI2_EAR1_like"/>
    <property type="match status" value="1"/>
</dbReference>
<gene>
    <name evidence="2" type="ORF">PCOR1329_LOCUS38534</name>
</gene>
<sequence length="178" mass="19852">MGSSADQRTTVMMRNLPTTLSRDELVDLVKSKGFEEQFDFLYLPANFVSASNFGYAFVNLLTHQHAVRFQKVFDGFASWPASGCHNVCAVSWADVQGLWANVVRHLNKAIMHKQDVPDHCRPAVFHHGRQIPLPRATSESRAMLESSSTCPGTTKVRGSFGQFVRVPMRPSVRTTLDG</sequence>
<organism evidence="2 3">
    <name type="scientific">Prorocentrum cordatum</name>
    <dbReference type="NCBI Taxonomy" id="2364126"/>
    <lineage>
        <taxon>Eukaryota</taxon>
        <taxon>Sar</taxon>
        <taxon>Alveolata</taxon>
        <taxon>Dinophyceae</taxon>
        <taxon>Prorocentrales</taxon>
        <taxon>Prorocentraceae</taxon>
        <taxon>Prorocentrum</taxon>
    </lineage>
</organism>
<keyword evidence="3" id="KW-1185">Reference proteome</keyword>
<evidence type="ECO:0000259" key="1">
    <source>
        <dbReference type="Pfam" id="PF04059"/>
    </source>
</evidence>
<dbReference type="SUPFAM" id="SSF54928">
    <property type="entry name" value="RNA-binding domain, RBD"/>
    <property type="match status" value="1"/>
</dbReference>
<evidence type="ECO:0000313" key="3">
    <source>
        <dbReference type="Proteomes" id="UP001189429"/>
    </source>
</evidence>
<proteinExistence type="predicted"/>
<dbReference type="EMBL" id="CAUYUJ010014665">
    <property type="protein sequence ID" value="CAK0844450.1"/>
    <property type="molecule type" value="Genomic_DNA"/>
</dbReference>
<evidence type="ECO:0000313" key="2">
    <source>
        <dbReference type="EMBL" id="CAK0844450.1"/>
    </source>
</evidence>
<accession>A0ABN9TF77</accession>
<protein>
    <recommendedName>
        <fullName evidence="1">Mei2-like C-terminal RNA recognition motif domain-containing protein</fullName>
    </recommendedName>
</protein>
<dbReference type="Pfam" id="PF04059">
    <property type="entry name" value="RRM_2"/>
    <property type="match status" value="1"/>
</dbReference>
<feature type="domain" description="Mei2-like C-terminal RNA recognition motif" evidence="1">
    <location>
        <begin position="8"/>
        <end position="100"/>
    </location>
</feature>
<dbReference type="InterPro" id="IPR035979">
    <property type="entry name" value="RBD_domain_sf"/>
</dbReference>
<reference evidence="2" key="1">
    <citation type="submission" date="2023-10" db="EMBL/GenBank/DDBJ databases">
        <authorList>
            <person name="Chen Y."/>
            <person name="Shah S."/>
            <person name="Dougan E. K."/>
            <person name="Thang M."/>
            <person name="Chan C."/>
        </authorList>
    </citation>
    <scope>NUCLEOTIDE SEQUENCE [LARGE SCALE GENOMIC DNA]</scope>
</reference>
<comment type="caution">
    <text evidence="2">The sequence shown here is derived from an EMBL/GenBank/DDBJ whole genome shotgun (WGS) entry which is preliminary data.</text>
</comment>
<dbReference type="Gene3D" id="3.30.70.330">
    <property type="match status" value="1"/>
</dbReference>
<name>A0ABN9TF77_9DINO</name>
<dbReference type="Proteomes" id="UP001189429">
    <property type="component" value="Unassembled WGS sequence"/>
</dbReference>